<name>A5GA40_GEOUR</name>
<dbReference type="AlphaFoldDB" id="A5GA40"/>
<dbReference type="HOGENOM" id="CLU_013985_22_0_7"/>
<proteinExistence type="predicted"/>
<dbReference type="GO" id="GO:0016747">
    <property type="term" value="F:acyltransferase activity, transferring groups other than amino-acyl groups"/>
    <property type="evidence" value="ECO:0007669"/>
    <property type="project" value="InterPro"/>
</dbReference>
<protein>
    <submittedName>
        <fullName evidence="2">GCN5-related N-acetyltransferase</fullName>
    </submittedName>
</protein>
<dbReference type="Gene3D" id="3.40.630.30">
    <property type="match status" value="1"/>
</dbReference>
<sequence>MLDMSNVWIPMENHNTATKRSETIHFRPITDEDMEFLYRLYASTRLTEMAVTGWNETQIEAFLRMQFRLQHMQYMQNYPGASFNIVFIDGTPAGRLYVDRKEDRMLVIDISLLPDFKGKGAGGRILRALVEEADAKGLVMSLHVERSNPILQFYKALGFRELELRGMYYYMERELLN</sequence>
<dbReference type="InterPro" id="IPR000182">
    <property type="entry name" value="GNAT_dom"/>
</dbReference>
<feature type="domain" description="N-acetyltransferase" evidence="1">
    <location>
        <begin position="24"/>
        <end position="176"/>
    </location>
</feature>
<evidence type="ECO:0000313" key="3">
    <source>
        <dbReference type="Proteomes" id="UP000006695"/>
    </source>
</evidence>
<gene>
    <name evidence="2" type="ordered locus">Gura_1347</name>
</gene>
<evidence type="ECO:0000259" key="1">
    <source>
        <dbReference type="PROSITE" id="PS51186"/>
    </source>
</evidence>
<dbReference type="Pfam" id="PF00583">
    <property type="entry name" value="Acetyltransf_1"/>
    <property type="match status" value="1"/>
</dbReference>
<dbReference type="KEGG" id="gur:Gura_1347"/>
<evidence type="ECO:0000313" key="2">
    <source>
        <dbReference type="EMBL" id="ABQ25548.1"/>
    </source>
</evidence>
<dbReference type="SUPFAM" id="SSF55729">
    <property type="entry name" value="Acyl-CoA N-acyltransferases (Nat)"/>
    <property type="match status" value="1"/>
</dbReference>
<reference evidence="2 3" key="1">
    <citation type="submission" date="2007-05" db="EMBL/GenBank/DDBJ databases">
        <title>Complete sequence of Geobacter uraniireducens Rf4.</title>
        <authorList>
            <consortium name="US DOE Joint Genome Institute"/>
            <person name="Copeland A."/>
            <person name="Lucas S."/>
            <person name="Lapidus A."/>
            <person name="Barry K."/>
            <person name="Detter J.C."/>
            <person name="Glavina del Rio T."/>
            <person name="Hammon N."/>
            <person name="Israni S."/>
            <person name="Dalin E."/>
            <person name="Tice H."/>
            <person name="Pitluck S."/>
            <person name="Chertkov O."/>
            <person name="Brettin T."/>
            <person name="Bruce D."/>
            <person name="Han C."/>
            <person name="Schmutz J."/>
            <person name="Larimer F."/>
            <person name="Land M."/>
            <person name="Hauser L."/>
            <person name="Kyrpides N."/>
            <person name="Mikhailova N."/>
            <person name="Shelobolina E."/>
            <person name="Aklujkar M."/>
            <person name="Lovley D."/>
            <person name="Richardson P."/>
        </authorList>
    </citation>
    <scope>NUCLEOTIDE SEQUENCE [LARGE SCALE GENOMIC DNA]</scope>
    <source>
        <strain evidence="2 3">Rf4</strain>
    </source>
</reference>
<dbReference type="OrthoDB" id="7585366at2"/>
<organism evidence="2 3">
    <name type="scientific">Geotalea uraniireducens (strain Rf4)</name>
    <name type="common">Geobacter uraniireducens</name>
    <dbReference type="NCBI Taxonomy" id="351605"/>
    <lineage>
        <taxon>Bacteria</taxon>
        <taxon>Pseudomonadati</taxon>
        <taxon>Thermodesulfobacteriota</taxon>
        <taxon>Desulfuromonadia</taxon>
        <taxon>Geobacterales</taxon>
        <taxon>Geobacteraceae</taxon>
        <taxon>Geotalea</taxon>
    </lineage>
</organism>
<dbReference type="CDD" id="cd04301">
    <property type="entry name" value="NAT_SF"/>
    <property type="match status" value="1"/>
</dbReference>
<dbReference type="Proteomes" id="UP000006695">
    <property type="component" value="Chromosome"/>
</dbReference>
<dbReference type="STRING" id="351605.Gura_1347"/>
<dbReference type="InterPro" id="IPR016181">
    <property type="entry name" value="Acyl_CoA_acyltransferase"/>
</dbReference>
<dbReference type="PROSITE" id="PS51186">
    <property type="entry name" value="GNAT"/>
    <property type="match status" value="1"/>
</dbReference>
<keyword evidence="2" id="KW-0808">Transferase</keyword>
<dbReference type="EMBL" id="CP000698">
    <property type="protein sequence ID" value="ABQ25548.1"/>
    <property type="molecule type" value="Genomic_DNA"/>
</dbReference>
<accession>A5GA40</accession>
<keyword evidence="3" id="KW-1185">Reference proteome</keyword>